<sequence length="41" mass="4685">MNSALLTCRQLIALVLTAWVARVQARAWREDYTGHTVRLVT</sequence>
<dbReference type="AlphaFoldDB" id="A0A518GB26"/>
<protein>
    <submittedName>
        <fullName evidence="1">Uncharacterized protein</fullName>
    </submittedName>
</protein>
<dbReference type="EMBL" id="CP036298">
    <property type="protein sequence ID" value="QDV25740.1"/>
    <property type="molecule type" value="Genomic_DNA"/>
</dbReference>
<keyword evidence="2" id="KW-1185">Reference proteome</keyword>
<dbReference type="Proteomes" id="UP000318017">
    <property type="component" value="Chromosome"/>
</dbReference>
<name>A0A518GB26_9BACT</name>
<dbReference type="KEGG" id="ahel:Q31a_40670"/>
<gene>
    <name evidence="1" type="ORF">Q31a_40670</name>
</gene>
<proteinExistence type="predicted"/>
<organism evidence="1 2">
    <name type="scientific">Aureliella helgolandensis</name>
    <dbReference type="NCBI Taxonomy" id="2527968"/>
    <lineage>
        <taxon>Bacteria</taxon>
        <taxon>Pseudomonadati</taxon>
        <taxon>Planctomycetota</taxon>
        <taxon>Planctomycetia</taxon>
        <taxon>Pirellulales</taxon>
        <taxon>Pirellulaceae</taxon>
        <taxon>Aureliella</taxon>
    </lineage>
</organism>
<evidence type="ECO:0000313" key="1">
    <source>
        <dbReference type="EMBL" id="QDV25740.1"/>
    </source>
</evidence>
<evidence type="ECO:0000313" key="2">
    <source>
        <dbReference type="Proteomes" id="UP000318017"/>
    </source>
</evidence>
<reference evidence="1 2" key="1">
    <citation type="submission" date="2019-02" db="EMBL/GenBank/DDBJ databases">
        <title>Deep-cultivation of Planctomycetes and their phenomic and genomic characterization uncovers novel biology.</title>
        <authorList>
            <person name="Wiegand S."/>
            <person name="Jogler M."/>
            <person name="Boedeker C."/>
            <person name="Pinto D."/>
            <person name="Vollmers J."/>
            <person name="Rivas-Marin E."/>
            <person name="Kohn T."/>
            <person name="Peeters S.H."/>
            <person name="Heuer A."/>
            <person name="Rast P."/>
            <person name="Oberbeckmann S."/>
            <person name="Bunk B."/>
            <person name="Jeske O."/>
            <person name="Meyerdierks A."/>
            <person name="Storesund J.E."/>
            <person name="Kallscheuer N."/>
            <person name="Luecker S."/>
            <person name="Lage O.M."/>
            <person name="Pohl T."/>
            <person name="Merkel B.J."/>
            <person name="Hornburger P."/>
            <person name="Mueller R.-W."/>
            <person name="Bruemmer F."/>
            <person name="Labrenz M."/>
            <person name="Spormann A.M."/>
            <person name="Op den Camp H."/>
            <person name="Overmann J."/>
            <person name="Amann R."/>
            <person name="Jetten M.S.M."/>
            <person name="Mascher T."/>
            <person name="Medema M.H."/>
            <person name="Devos D.P."/>
            <person name="Kaster A.-K."/>
            <person name="Ovreas L."/>
            <person name="Rohde M."/>
            <person name="Galperin M.Y."/>
            <person name="Jogler C."/>
        </authorList>
    </citation>
    <scope>NUCLEOTIDE SEQUENCE [LARGE SCALE GENOMIC DNA]</scope>
    <source>
        <strain evidence="1 2">Q31a</strain>
    </source>
</reference>
<accession>A0A518GB26</accession>